<dbReference type="InterPro" id="IPR036894">
    <property type="entry name" value="YbaB-like_sf"/>
</dbReference>
<dbReference type="SUPFAM" id="SSF82607">
    <property type="entry name" value="YbaB-like"/>
    <property type="match status" value="1"/>
</dbReference>
<gene>
    <name evidence="1" type="ORF">BJ982_007330</name>
</gene>
<organism evidence="1 2">
    <name type="scientific">Sphaerisporangium siamense</name>
    <dbReference type="NCBI Taxonomy" id="795645"/>
    <lineage>
        <taxon>Bacteria</taxon>
        <taxon>Bacillati</taxon>
        <taxon>Actinomycetota</taxon>
        <taxon>Actinomycetes</taxon>
        <taxon>Streptosporangiales</taxon>
        <taxon>Streptosporangiaceae</taxon>
        <taxon>Sphaerisporangium</taxon>
    </lineage>
</organism>
<dbReference type="Pfam" id="PF02575">
    <property type="entry name" value="YbaB_DNA_bd"/>
    <property type="match status" value="1"/>
</dbReference>
<keyword evidence="2" id="KW-1185">Reference proteome</keyword>
<dbReference type="Proteomes" id="UP000542210">
    <property type="component" value="Unassembled WGS sequence"/>
</dbReference>
<dbReference type="EMBL" id="JACHND010000001">
    <property type="protein sequence ID" value="MBB4705786.1"/>
    <property type="molecule type" value="Genomic_DNA"/>
</dbReference>
<dbReference type="GO" id="GO:0003677">
    <property type="term" value="F:DNA binding"/>
    <property type="evidence" value="ECO:0007669"/>
    <property type="project" value="UniProtKB-KW"/>
</dbReference>
<reference evidence="1 2" key="1">
    <citation type="submission" date="2020-08" db="EMBL/GenBank/DDBJ databases">
        <title>Sequencing the genomes of 1000 actinobacteria strains.</title>
        <authorList>
            <person name="Klenk H.-P."/>
        </authorList>
    </citation>
    <scope>NUCLEOTIDE SEQUENCE [LARGE SCALE GENOMIC DNA]</scope>
    <source>
        <strain evidence="1 2">DSM 45784</strain>
    </source>
</reference>
<dbReference type="Gene3D" id="3.30.1310.10">
    <property type="entry name" value="Nucleoid-associated protein YbaB-like domain"/>
    <property type="match status" value="1"/>
</dbReference>
<accession>A0A7W7DHE1</accession>
<dbReference type="InterPro" id="IPR004401">
    <property type="entry name" value="YbaB/EbfC"/>
</dbReference>
<evidence type="ECO:0000313" key="2">
    <source>
        <dbReference type="Proteomes" id="UP000542210"/>
    </source>
</evidence>
<sequence length="136" mass="14669">MSSPSSPSSPTPWTDDLDHLELIVRGAEDALRGLMEAQAEIARVTGEGEGADGLMSVVADGRGRLTSVRFDPRVMRLSPDELGREALAAISRAQDAAGRRARAIAERAAERAAPLPEALDERFVRQRVERIAHETG</sequence>
<dbReference type="RefSeq" id="WP_184887729.1">
    <property type="nucleotide sequence ID" value="NZ_BOOV01000003.1"/>
</dbReference>
<keyword evidence="1" id="KW-0238">DNA-binding</keyword>
<name>A0A7W7DHE1_9ACTN</name>
<proteinExistence type="predicted"/>
<protein>
    <submittedName>
        <fullName evidence="1">DNA-binding protein YbaB</fullName>
    </submittedName>
</protein>
<comment type="caution">
    <text evidence="1">The sequence shown here is derived from an EMBL/GenBank/DDBJ whole genome shotgun (WGS) entry which is preliminary data.</text>
</comment>
<dbReference type="AlphaFoldDB" id="A0A7W7DHE1"/>
<evidence type="ECO:0000313" key="1">
    <source>
        <dbReference type="EMBL" id="MBB4705786.1"/>
    </source>
</evidence>